<protein>
    <recommendedName>
        <fullName evidence="4">SH3b domain-containing protein</fullName>
    </recommendedName>
</protein>
<dbReference type="AlphaFoldDB" id="A0A0R2RKU7"/>
<reference evidence="2 3" key="1">
    <citation type="submission" date="2015-10" db="EMBL/GenBank/DDBJ databases">
        <title>Metagenome-Assembled Genomes uncover a global brackish microbiome.</title>
        <authorList>
            <person name="Hugerth L.W."/>
            <person name="Larsson J."/>
            <person name="Alneberg J."/>
            <person name="Lindh M.V."/>
            <person name="Legrand C."/>
            <person name="Pinhassi J."/>
            <person name="Andersson A.F."/>
        </authorList>
    </citation>
    <scope>NUCLEOTIDE SEQUENCE [LARGE SCALE GENOMIC DNA]</scope>
    <source>
        <strain evidence="2">BACL18 MAG-120507-bin52</strain>
    </source>
</reference>
<evidence type="ECO:0008006" key="4">
    <source>
        <dbReference type="Google" id="ProtNLM"/>
    </source>
</evidence>
<proteinExistence type="predicted"/>
<sequence length="88" mass="9475">MNFILAVWACLILVLAGCASSGSRDAGMAMILSDVPLKEAGPNQVVPATTTLRRGDRVSVRRVVGDYAEVETMDHRRGYVPTGVLEDQ</sequence>
<evidence type="ECO:0000256" key="1">
    <source>
        <dbReference type="SAM" id="SignalP"/>
    </source>
</evidence>
<feature type="chain" id="PRO_5006422838" description="SH3b domain-containing protein" evidence="1">
    <location>
        <begin position="27"/>
        <end position="88"/>
    </location>
</feature>
<keyword evidence="1" id="KW-0732">Signal</keyword>
<dbReference type="Proteomes" id="UP000051269">
    <property type="component" value="Unassembled WGS sequence"/>
</dbReference>
<name>A0A0R2RKU7_9BACT</name>
<organism evidence="2 3">
    <name type="scientific">Verrucomicrobia subdivision 6 bacterium BACL9 MAG-120507-bin52</name>
    <dbReference type="NCBI Taxonomy" id="1655590"/>
    <lineage>
        <taxon>Bacteria</taxon>
        <taxon>Pseudomonadati</taxon>
        <taxon>Verrucomicrobiota</taxon>
        <taxon>Verrucomicrobiia</taxon>
        <taxon>Verrucomicrobiales</taxon>
        <taxon>Verrucomicrobia subdivision 6</taxon>
    </lineage>
</organism>
<evidence type="ECO:0000313" key="2">
    <source>
        <dbReference type="EMBL" id="KRO63198.1"/>
    </source>
</evidence>
<comment type="caution">
    <text evidence="2">The sequence shown here is derived from an EMBL/GenBank/DDBJ whole genome shotgun (WGS) entry which is preliminary data.</text>
</comment>
<accession>A0A0R2RKU7</accession>
<dbReference type="EMBL" id="LIBO01000003">
    <property type="protein sequence ID" value="KRO63198.1"/>
    <property type="molecule type" value="Genomic_DNA"/>
</dbReference>
<feature type="signal peptide" evidence="1">
    <location>
        <begin position="1"/>
        <end position="26"/>
    </location>
</feature>
<gene>
    <name evidence="2" type="ORF">ABR82_04265</name>
</gene>
<evidence type="ECO:0000313" key="3">
    <source>
        <dbReference type="Proteomes" id="UP000051269"/>
    </source>
</evidence>